<dbReference type="CDD" id="cd01158">
    <property type="entry name" value="SCAD_SBCAD"/>
    <property type="match status" value="1"/>
</dbReference>
<dbReference type="PIRSF" id="PIRSF016578">
    <property type="entry name" value="HsaA"/>
    <property type="match status" value="1"/>
</dbReference>
<evidence type="ECO:0000256" key="6">
    <source>
        <dbReference type="RuleBase" id="RU362125"/>
    </source>
</evidence>
<comment type="cofactor">
    <cofactor evidence="1 6">
        <name>FAD</name>
        <dbReference type="ChEBI" id="CHEBI:57692"/>
    </cofactor>
</comment>
<dbReference type="PROSITE" id="PS00073">
    <property type="entry name" value="ACYL_COA_DH_2"/>
    <property type="match status" value="1"/>
</dbReference>
<dbReference type="InterPro" id="IPR006091">
    <property type="entry name" value="Acyl-CoA_Oxase/DH_mid-dom"/>
</dbReference>
<protein>
    <recommendedName>
        <fullName evidence="12">Butyryl-CoA dehydrogenase</fullName>
    </recommendedName>
</protein>
<dbReference type="InterPro" id="IPR009075">
    <property type="entry name" value="AcylCo_DH/oxidase_C"/>
</dbReference>
<evidence type="ECO:0000256" key="3">
    <source>
        <dbReference type="ARBA" id="ARBA00022630"/>
    </source>
</evidence>
<feature type="domain" description="Acyl-CoA dehydrogenase/oxidase N-terminal" evidence="9">
    <location>
        <begin position="6"/>
        <end position="117"/>
    </location>
</feature>
<dbReference type="PANTHER" id="PTHR43884">
    <property type="entry name" value="ACYL-COA DEHYDROGENASE"/>
    <property type="match status" value="1"/>
</dbReference>
<dbReference type="STRING" id="112901.SAMN04488500_10110"/>
<reference evidence="10 11" key="1">
    <citation type="submission" date="2017-04" db="EMBL/GenBank/DDBJ databases">
        <authorList>
            <person name="Afonso C.L."/>
            <person name="Miller P.J."/>
            <person name="Scott M.A."/>
            <person name="Spackman E."/>
            <person name="Goraichik I."/>
            <person name="Dimitrov K.M."/>
            <person name="Suarez D.L."/>
            <person name="Swayne D.E."/>
        </authorList>
    </citation>
    <scope>NUCLEOTIDE SEQUENCE [LARGE SCALE GENOMIC DNA]</scope>
    <source>
        <strain evidence="10 11">DSM 5090</strain>
    </source>
</reference>
<keyword evidence="4 6" id="KW-0274">FAD</keyword>
<evidence type="ECO:0000256" key="5">
    <source>
        <dbReference type="ARBA" id="ARBA00023002"/>
    </source>
</evidence>
<dbReference type="InterPro" id="IPR009100">
    <property type="entry name" value="AcylCoA_DH/oxidase_NM_dom_sf"/>
</dbReference>
<dbReference type="PANTHER" id="PTHR43884:SF12">
    <property type="entry name" value="ISOVALERYL-COA DEHYDROGENASE, MITOCHONDRIAL-RELATED"/>
    <property type="match status" value="1"/>
</dbReference>
<dbReference type="InterPro" id="IPR013786">
    <property type="entry name" value="AcylCoA_DH/ox_N"/>
</dbReference>
<keyword evidence="5 6" id="KW-0560">Oxidoreductase</keyword>
<proteinExistence type="inferred from homology"/>
<keyword evidence="3 6" id="KW-0285">Flavoprotein</keyword>
<feature type="domain" description="Acyl-CoA dehydrogenase/oxidase C-terminal" evidence="7">
    <location>
        <begin position="229"/>
        <end position="377"/>
    </location>
</feature>
<evidence type="ECO:0000259" key="9">
    <source>
        <dbReference type="Pfam" id="PF02771"/>
    </source>
</evidence>
<dbReference type="Pfam" id="PF02771">
    <property type="entry name" value="Acyl-CoA_dh_N"/>
    <property type="match status" value="1"/>
</dbReference>
<dbReference type="InterPro" id="IPR006089">
    <property type="entry name" value="Acyl-CoA_DH_CS"/>
</dbReference>
<dbReference type="Proteomes" id="UP000192738">
    <property type="component" value="Unassembled WGS sequence"/>
</dbReference>
<evidence type="ECO:0000313" key="11">
    <source>
        <dbReference type="Proteomes" id="UP000192738"/>
    </source>
</evidence>
<dbReference type="FunFam" id="1.10.540.10:FF:000002">
    <property type="entry name" value="Acyl-CoA dehydrogenase FadE19"/>
    <property type="match status" value="1"/>
</dbReference>
<dbReference type="InterPro" id="IPR036250">
    <property type="entry name" value="AcylCo_DH-like_C"/>
</dbReference>
<evidence type="ECO:0000256" key="4">
    <source>
        <dbReference type="ARBA" id="ARBA00022827"/>
    </source>
</evidence>
<dbReference type="GO" id="GO:0050660">
    <property type="term" value="F:flavin adenine dinucleotide binding"/>
    <property type="evidence" value="ECO:0007669"/>
    <property type="project" value="InterPro"/>
</dbReference>
<feature type="domain" description="Acyl-CoA oxidase/dehydrogenase middle" evidence="8">
    <location>
        <begin position="122"/>
        <end position="217"/>
    </location>
</feature>
<name>A0A1W1Y5Q2_9FIRM</name>
<accession>A0A1W1Y5Q2</accession>
<dbReference type="Gene3D" id="2.40.110.10">
    <property type="entry name" value="Butyryl-CoA Dehydrogenase, subunit A, domain 2"/>
    <property type="match status" value="1"/>
</dbReference>
<evidence type="ECO:0008006" key="12">
    <source>
        <dbReference type="Google" id="ProtNLM"/>
    </source>
</evidence>
<keyword evidence="11" id="KW-1185">Reference proteome</keyword>
<dbReference type="OrthoDB" id="9802447at2"/>
<dbReference type="InterPro" id="IPR046373">
    <property type="entry name" value="Acyl-CoA_Oxase/DH_mid-dom_sf"/>
</dbReference>
<evidence type="ECO:0000313" key="10">
    <source>
        <dbReference type="EMBL" id="SMC31502.1"/>
    </source>
</evidence>
<dbReference type="FunFam" id="2.40.110.10:FF:000001">
    <property type="entry name" value="Acyl-CoA dehydrogenase, mitochondrial"/>
    <property type="match status" value="1"/>
</dbReference>
<dbReference type="PROSITE" id="PS00072">
    <property type="entry name" value="ACYL_COA_DH_1"/>
    <property type="match status" value="1"/>
</dbReference>
<dbReference type="GO" id="GO:0003995">
    <property type="term" value="F:acyl-CoA dehydrogenase activity"/>
    <property type="evidence" value="ECO:0007669"/>
    <property type="project" value="InterPro"/>
</dbReference>
<dbReference type="Pfam" id="PF00441">
    <property type="entry name" value="Acyl-CoA_dh_1"/>
    <property type="match status" value="1"/>
</dbReference>
<organism evidence="10 11">
    <name type="scientific">Sporomusa malonica</name>
    <dbReference type="NCBI Taxonomy" id="112901"/>
    <lineage>
        <taxon>Bacteria</taxon>
        <taxon>Bacillati</taxon>
        <taxon>Bacillota</taxon>
        <taxon>Negativicutes</taxon>
        <taxon>Selenomonadales</taxon>
        <taxon>Sporomusaceae</taxon>
        <taxon>Sporomusa</taxon>
    </lineage>
</organism>
<evidence type="ECO:0000256" key="1">
    <source>
        <dbReference type="ARBA" id="ARBA00001974"/>
    </source>
</evidence>
<dbReference type="AlphaFoldDB" id="A0A1W1Y5Q2"/>
<dbReference type="Pfam" id="PF02770">
    <property type="entry name" value="Acyl-CoA_dh_M"/>
    <property type="match status" value="1"/>
</dbReference>
<dbReference type="SUPFAM" id="SSF56645">
    <property type="entry name" value="Acyl-CoA dehydrogenase NM domain-like"/>
    <property type="match status" value="1"/>
</dbReference>
<sequence>MFFQLNDEQKMMQKMVREFAEKEVAPGVLTRDEECSFDRSLADAMGEIGLNGICFPEKYGGAGSDYLSYILAVEELSKVDDGVGVTLSASVSLCAWPIYAYGTEAQKEKYLRPILEGTHMGAFGLTEPNAGTDAAAQQTVAVLDGDHYVLNGSKIFITNAGEAETYIVFAMTDKSKGLKGISAFILEKGMPGFTFGKKEHKMGIHSSITMELVFQEVKVPQANLLGKEGEGFKIAMTTLDGGRIGIAAQALGIAQAAVDHAVKYSKERVQFGKPIASNQAIAFMIADMGTKVEAARLLVYKAAWNKDQGLPYSKEAAMAKMYASDVAMEVTTDAVQIFGGYGYTSEYPVERLMRNAKITQIYEGTNQVQKMVISGAMLR</sequence>
<dbReference type="SUPFAM" id="SSF47203">
    <property type="entry name" value="Acyl-CoA dehydrogenase C-terminal domain-like"/>
    <property type="match status" value="1"/>
</dbReference>
<dbReference type="Gene3D" id="1.20.140.10">
    <property type="entry name" value="Butyryl-CoA Dehydrogenase, subunit A, domain 3"/>
    <property type="match status" value="1"/>
</dbReference>
<dbReference type="EMBL" id="FWXI01000001">
    <property type="protein sequence ID" value="SMC31502.1"/>
    <property type="molecule type" value="Genomic_DNA"/>
</dbReference>
<comment type="similarity">
    <text evidence="2 6">Belongs to the acyl-CoA dehydrogenase family.</text>
</comment>
<gene>
    <name evidence="10" type="ORF">SAMN04488500_10110</name>
</gene>
<dbReference type="RefSeq" id="WP_084573552.1">
    <property type="nucleotide sequence ID" value="NZ_CP155572.1"/>
</dbReference>
<dbReference type="InterPro" id="IPR037069">
    <property type="entry name" value="AcylCoA_DH/ox_N_sf"/>
</dbReference>
<evidence type="ECO:0000259" key="8">
    <source>
        <dbReference type="Pfam" id="PF02770"/>
    </source>
</evidence>
<evidence type="ECO:0000259" key="7">
    <source>
        <dbReference type="Pfam" id="PF00441"/>
    </source>
</evidence>
<dbReference type="Gene3D" id="1.10.540.10">
    <property type="entry name" value="Acyl-CoA dehydrogenase/oxidase, N-terminal domain"/>
    <property type="match status" value="1"/>
</dbReference>
<dbReference type="FunFam" id="1.20.140.10:FF:000004">
    <property type="entry name" value="Acyl-CoA dehydrogenase FadE25"/>
    <property type="match status" value="1"/>
</dbReference>
<evidence type="ECO:0000256" key="2">
    <source>
        <dbReference type="ARBA" id="ARBA00009347"/>
    </source>
</evidence>